<dbReference type="Gene3D" id="2.30.38.10">
    <property type="entry name" value="Luciferase, Domain 3"/>
    <property type="match status" value="1"/>
</dbReference>
<gene>
    <name evidence="6" type="primary">LOC103505431</name>
</gene>
<keyword evidence="2 6" id="KW-0436">Ligase</keyword>
<evidence type="ECO:0000313" key="5">
    <source>
        <dbReference type="Proteomes" id="UP000079169"/>
    </source>
</evidence>
<dbReference type="GeneID" id="103505431"/>
<dbReference type="KEGG" id="dci:103505431"/>
<dbReference type="Proteomes" id="UP000079169">
    <property type="component" value="Unplaced"/>
</dbReference>
<dbReference type="STRING" id="121845.A0A1S3CUC3"/>
<accession>A0A1S3CUC3</accession>
<evidence type="ECO:0000256" key="3">
    <source>
        <dbReference type="SAM" id="Coils"/>
    </source>
</evidence>
<evidence type="ECO:0000256" key="4">
    <source>
        <dbReference type="SAM" id="MobiDB-lite"/>
    </source>
</evidence>
<evidence type="ECO:0000313" key="6">
    <source>
        <dbReference type="RefSeq" id="XP_008467983.1"/>
    </source>
</evidence>
<dbReference type="AlphaFoldDB" id="A0A1S3CUC3"/>
<dbReference type="SUPFAM" id="SSF56801">
    <property type="entry name" value="Acetyl-CoA synthetase-like"/>
    <property type="match status" value="1"/>
</dbReference>
<dbReference type="RefSeq" id="XP_008467983.1">
    <property type="nucleotide sequence ID" value="XM_008469761.1"/>
</dbReference>
<reference evidence="6" key="1">
    <citation type="submission" date="2025-08" db="UniProtKB">
        <authorList>
            <consortium name="RefSeq"/>
        </authorList>
    </citation>
    <scope>IDENTIFICATION</scope>
</reference>
<feature type="region of interest" description="Disordered" evidence="4">
    <location>
        <begin position="182"/>
        <end position="206"/>
    </location>
</feature>
<dbReference type="PANTHER" id="PTHR24096">
    <property type="entry name" value="LONG-CHAIN-FATTY-ACID--COA LIGASE"/>
    <property type="match status" value="1"/>
</dbReference>
<evidence type="ECO:0000256" key="1">
    <source>
        <dbReference type="ARBA" id="ARBA00006432"/>
    </source>
</evidence>
<keyword evidence="5" id="KW-1185">Reference proteome</keyword>
<dbReference type="GO" id="GO:0016405">
    <property type="term" value="F:CoA-ligase activity"/>
    <property type="evidence" value="ECO:0007669"/>
    <property type="project" value="TreeGrafter"/>
</dbReference>
<proteinExistence type="inferred from homology"/>
<comment type="similarity">
    <text evidence="1">Belongs to the ATP-dependent AMP-binding enzyme family.</text>
</comment>
<sequence>MSRTIIDPVTSVQLPDGKTGELCLKGDVFLGYRNKVEATKEMLDDDGWLHTGDLAYRLPDGTHFIIDRLLLINENINTIDTVGDEEPLLIKIREYEKEIEEISNAEPQVEQLTMKLTAAYENRKPIIEQIEEVKQDIAAIRKKKSSLSSKELHEKIESLKKEMLNELDHLRAKIDNVYNESNLSHQEEMPCEASISVDESIRKGDE</sequence>
<name>A0A1S3CUC3_DIACI</name>
<organism evidence="5 6">
    <name type="scientific">Diaphorina citri</name>
    <name type="common">Asian citrus psyllid</name>
    <dbReference type="NCBI Taxonomy" id="121845"/>
    <lineage>
        <taxon>Eukaryota</taxon>
        <taxon>Metazoa</taxon>
        <taxon>Ecdysozoa</taxon>
        <taxon>Arthropoda</taxon>
        <taxon>Hexapoda</taxon>
        <taxon>Insecta</taxon>
        <taxon>Pterygota</taxon>
        <taxon>Neoptera</taxon>
        <taxon>Paraneoptera</taxon>
        <taxon>Hemiptera</taxon>
        <taxon>Sternorrhyncha</taxon>
        <taxon>Psylloidea</taxon>
        <taxon>Psyllidae</taxon>
        <taxon>Diaphorininae</taxon>
        <taxon>Diaphorina</taxon>
    </lineage>
</organism>
<feature type="coiled-coil region" evidence="3">
    <location>
        <begin position="92"/>
        <end position="180"/>
    </location>
</feature>
<evidence type="ECO:0000256" key="2">
    <source>
        <dbReference type="ARBA" id="ARBA00022598"/>
    </source>
</evidence>
<dbReference type="PaxDb" id="121845-A0A1S3CUC3"/>
<keyword evidence="3" id="KW-0175">Coiled coil</keyword>
<protein>
    <submittedName>
        <fullName evidence="6">Probable 4-coumarate--CoA ligase 1</fullName>
    </submittedName>
</protein>
<dbReference type="PANTHER" id="PTHR24096:SF149">
    <property type="entry name" value="AMP-BINDING DOMAIN-CONTAINING PROTEIN-RELATED"/>
    <property type="match status" value="1"/>
</dbReference>